<organism evidence="1">
    <name type="scientific">Nicotiana tabacum</name>
    <name type="common">Common tobacco</name>
    <dbReference type="NCBI Taxonomy" id="4097"/>
    <lineage>
        <taxon>Eukaryota</taxon>
        <taxon>Viridiplantae</taxon>
        <taxon>Streptophyta</taxon>
        <taxon>Embryophyta</taxon>
        <taxon>Tracheophyta</taxon>
        <taxon>Spermatophyta</taxon>
        <taxon>Magnoliopsida</taxon>
        <taxon>eudicotyledons</taxon>
        <taxon>Gunneridae</taxon>
        <taxon>Pentapetalae</taxon>
        <taxon>asterids</taxon>
        <taxon>lamiids</taxon>
        <taxon>Solanales</taxon>
        <taxon>Solanaceae</taxon>
        <taxon>Nicotianoideae</taxon>
        <taxon>Nicotianeae</taxon>
        <taxon>Nicotiana</taxon>
    </lineage>
</organism>
<sequence length="122" mass="13428">MSTPCTTGTPTSRTLAFSVVPMAIMVDGHSWSSTTESRKGSKVTNIFEDLEIKRITSSLYHPSANGQAESTNKMIIQNFKKKLEDVKGKWPEELPGVLWAYQTTAKLSIGQSLFSLVYGAKL</sequence>
<dbReference type="OMA" id="PMAIMVD"/>
<proteinExistence type="predicted"/>
<accession>A0A1S3XEE0</accession>
<dbReference type="InterPro" id="IPR036397">
    <property type="entry name" value="RNaseH_sf"/>
</dbReference>
<protein>
    <recommendedName>
        <fullName evidence="2">Integrase catalytic domain-containing protein</fullName>
    </recommendedName>
</protein>
<dbReference type="GO" id="GO:0003676">
    <property type="term" value="F:nucleic acid binding"/>
    <property type="evidence" value="ECO:0007669"/>
    <property type="project" value="InterPro"/>
</dbReference>
<evidence type="ECO:0008006" key="2">
    <source>
        <dbReference type="Google" id="ProtNLM"/>
    </source>
</evidence>
<dbReference type="Gene3D" id="3.30.420.10">
    <property type="entry name" value="Ribonuclease H-like superfamily/Ribonuclease H"/>
    <property type="match status" value="1"/>
</dbReference>
<dbReference type="PANTHER" id="PTHR48475:SF2">
    <property type="entry name" value="RIBONUCLEASE H"/>
    <property type="match status" value="1"/>
</dbReference>
<dbReference type="KEGG" id="nta:107764204"/>
<dbReference type="PANTHER" id="PTHR48475">
    <property type="entry name" value="RIBONUCLEASE H"/>
    <property type="match status" value="1"/>
</dbReference>
<dbReference type="OrthoDB" id="1739513at2759"/>
<gene>
    <name evidence="1" type="primary">LOC107764204</name>
</gene>
<evidence type="ECO:0000313" key="1">
    <source>
        <dbReference type="RefSeq" id="XP_016438230.1"/>
    </source>
</evidence>
<dbReference type="RefSeq" id="XP_016438230.1">
    <property type="nucleotide sequence ID" value="XM_016582744.1"/>
</dbReference>
<dbReference type="SUPFAM" id="SSF53098">
    <property type="entry name" value="Ribonuclease H-like"/>
    <property type="match status" value="1"/>
</dbReference>
<dbReference type="InterPro" id="IPR012337">
    <property type="entry name" value="RNaseH-like_sf"/>
</dbReference>
<dbReference type="AlphaFoldDB" id="A0A1S3XEE0"/>
<dbReference type="SMR" id="A0A1S3XEE0"/>
<reference evidence="1" key="1">
    <citation type="submission" date="2025-08" db="UniProtKB">
        <authorList>
            <consortium name="RefSeq"/>
        </authorList>
    </citation>
    <scope>IDENTIFICATION</scope>
</reference>
<dbReference type="PaxDb" id="4097-A0A1S3XEE0"/>
<dbReference type="STRING" id="4097.A0A1S3XEE0"/>
<name>A0A1S3XEE0_TOBAC</name>